<reference evidence="1" key="2">
    <citation type="journal article" date="2024" name="Plant">
        <title>Genomic evolution and insights into agronomic trait innovations of Sesamum species.</title>
        <authorList>
            <person name="Miao H."/>
            <person name="Wang L."/>
            <person name="Qu L."/>
            <person name="Liu H."/>
            <person name="Sun Y."/>
            <person name="Le M."/>
            <person name="Wang Q."/>
            <person name="Wei S."/>
            <person name="Zheng Y."/>
            <person name="Lin W."/>
            <person name="Duan Y."/>
            <person name="Cao H."/>
            <person name="Xiong S."/>
            <person name="Wang X."/>
            <person name="Wei L."/>
            <person name="Li C."/>
            <person name="Ma Q."/>
            <person name="Ju M."/>
            <person name="Zhao R."/>
            <person name="Li G."/>
            <person name="Mu C."/>
            <person name="Tian Q."/>
            <person name="Mei H."/>
            <person name="Zhang T."/>
            <person name="Gao T."/>
            <person name="Zhang H."/>
        </authorList>
    </citation>
    <scope>NUCLEOTIDE SEQUENCE</scope>
    <source>
        <strain evidence="1">G01</strain>
    </source>
</reference>
<gene>
    <name evidence="1" type="ORF">Sangu_2006300</name>
</gene>
<dbReference type="EMBL" id="JACGWK010000013">
    <property type="protein sequence ID" value="KAL0318501.1"/>
    <property type="molecule type" value="Genomic_DNA"/>
</dbReference>
<accession>A0AAW2LJW1</accession>
<sequence length="89" mass="10079">MAHWQWRINFYYGHPLAAKTGVVPANLPTRSLHATTKIAALLDSSGWKEPLVRGVCSDRLRVHPFNSNFNRQGTGHSHLALRYSWQILG</sequence>
<reference evidence="1" key="1">
    <citation type="submission" date="2020-06" db="EMBL/GenBank/DDBJ databases">
        <authorList>
            <person name="Li T."/>
            <person name="Hu X."/>
            <person name="Zhang T."/>
            <person name="Song X."/>
            <person name="Zhang H."/>
            <person name="Dai N."/>
            <person name="Sheng W."/>
            <person name="Hou X."/>
            <person name="Wei L."/>
        </authorList>
    </citation>
    <scope>NUCLEOTIDE SEQUENCE</scope>
    <source>
        <strain evidence="1">G01</strain>
        <tissue evidence="1">Leaf</tissue>
    </source>
</reference>
<dbReference type="AlphaFoldDB" id="A0AAW2LJW1"/>
<protein>
    <submittedName>
        <fullName evidence="1">Uncharacterized protein</fullName>
    </submittedName>
</protein>
<comment type="caution">
    <text evidence="1">The sequence shown here is derived from an EMBL/GenBank/DDBJ whole genome shotgun (WGS) entry which is preliminary data.</text>
</comment>
<name>A0AAW2LJW1_9LAMI</name>
<evidence type="ECO:0000313" key="1">
    <source>
        <dbReference type="EMBL" id="KAL0318501.1"/>
    </source>
</evidence>
<organism evidence="1">
    <name type="scientific">Sesamum angustifolium</name>
    <dbReference type="NCBI Taxonomy" id="2727405"/>
    <lineage>
        <taxon>Eukaryota</taxon>
        <taxon>Viridiplantae</taxon>
        <taxon>Streptophyta</taxon>
        <taxon>Embryophyta</taxon>
        <taxon>Tracheophyta</taxon>
        <taxon>Spermatophyta</taxon>
        <taxon>Magnoliopsida</taxon>
        <taxon>eudicotyledons</taxon>
        <taxon>Gunneridae</taxon>
        <taxon>Pentapetalae</taxon>
        <taxon>asterids</taxon>
        <taxon>lamiids</taxon>
        <taxon>Lamiales</taxon>
        <taxon>Pedaliaceae</taxon>
        <taxon>Sesamum</taxon>
    </lineage>
</organism>
<proteinExistence type="predicted"/>